<proteinExistence type="predicted"/>
<dbReference type="Proteomes" id="UP001374535">
    <property type="component" value="Chromosome 6"/>
</dbReference>
<feature type="region of interest" description="Disordered" evidence="1">
    <location>
        <begin position="1"/>
        <end position="20"/>
    </location>
</feature>
<dbReference type="AlphaFoldDB" id="A0AAQ3RXE7"/>
<evidence type="ECO:0000256" key="1">
    <source>
        <dbReference type="SAM" id="MobiDB-lite"/>
    </source>
</evidence>
<keyword evidence="3" id="KW-1185">Reference proteome</keyword>
<protein>
    <submittedName>
        <fullName evidence="2">Uncharacterized protein</fullName>
    </submittedName>
</protein>
<evidence type="ECO:0000313" key="3">
    <source>
        <dbReference type="Proteomes" id="UP001374535"/>
    </source>
</evidence>
<evidence type="ECO:0000313" key="2">
    <source>
        <dbReference type="EMBL" id="WVZ08149.1"/>
    </source>
</evidence>
<gene>
    <name evidence="2" type="ORF">V8G54_021495</name>
</gene>
<reference evidence="2 3" key="1">
    <citation type="journal article" date="2023" name="Life. Sci Alliance">
        <title>Evolutionary insights into 3D genome organization and epigenetic landscape of Vigna mungo.</title>
        <authorList>
            <person name="Junaid A."/>
            <person name="Singh B."/>
            <person name="Bhatia S."/>
        </authorList>
    </citation>
    <scope>NUCLEOTIDE SEQUENCE [LARGE SCALE GENOMIC DNA]</scope>
    <source>
        <strain evidence="2">Urdbean</strain>
    </source>
</reference>
<dbReference type="EMBL" id="CP144695">
    <property type="protein sequence ID" value="WVZ08149.1"/>
    <property type="molecule type" value="Genomic_DNA"/>
</dbReference>
<name>A0AAQ3RXE7_VIGMU</name>
<organism evidence="2 3">
    <name type="scientific">Vigna mungo</name>
    <name type="common">Black gram</name>
    <name type="synonym">Phaseolus mungo</name>
    <dbReference type="NCBI Taxonomy" id="3915"/>
    <lineage>
        <taxon>Eukaryota</taxon>
        <taxon>Viridiplantae</taxon>
        <taxon>Streptophyta</taxon>
        <taxon>Embryophyta</taxon>
        <taxon>Tracheophyta</taxon>
        <taxon>Spermatophyta</taxon>
        <taxon>Magnoliopsida</taxon>
        <taxon>eudicotyledons</taxon>
        <taxon>Gunneridae</taxon>
        <taxon>Pentapetalae</taxon>
        <taxon>rosids</taxon>
        <taxon>fabids</taxon>
        <taxon>Fabales</taxon>
        <taxon>Fabaceae</taxon>
        <taxon>Papilionoideae</taxon>
        <taxon>50 kb inversion clade</taxon>
        <taxon>NPAAA clade</taxon>
        <taxon>indigoferoid/millettioid clade</taxon>
        <taxon>Phaseoleae</taxon>
        <taxon>Vigna</taxon>
    </lineage>
</organism>
<accession>A0AAQ3RXE7</accession>
<sequence length="139" mass="15619">MTAPKSYRDDEAARHNQEAENPRTSVVSYRLLLHFPLSFTNFVTGDYEFLMNFSVCEIGVLLQRSRVGTVVETVFDGSKLGIEPYAVEVLPDGDFLILESIADRSSWQDLLNEISNVGKGLRHFSLNYKIDTDDPKAGT</sequence>